<dbReference type="AlphaFoldDB" id="A0A7L4P9J1"/>
<organism evidence="1 2">
    <name type="scientific">Pyrobaculum arsenaticum</name>
    <dbReference type="NCBI Taxonomy" id="121277"/>
    <lineage>
        <taxon>Archaea</taxon>
        <taxon>Thermoproteota</taxon>
        <taxon>Thermoprotei</taxon>
        <taxon>Thermoproteales</taxon>
        <taxon>Thermoproteaceae</taxon>
        <taxon>Pyrobaculum</taxon>
    </lineage>
</organism>
<evidence type="ECO:0000313" key="2">
    <source>
        <dbReference type="Proteomes" id="UP000554766"/>
    </source>
</evidence>
<name>A0A7L4P9J1_9CREN</name>
<dbReference type="Proteomes" id="UP000554766">
    <property type="component" value="Unassembled WGS sequence"/>
</dbReference>
<dbReference type="RefSeq" id="WP_011900805.1">
    <property type="nucleotide sequence ID" value="NZ_JAAVJF010000002.1"/>
</dbReference>
<keyword evidence="2" id="KW-1185">Reference proteome</keyword>
<gene>
    <name evidence="1" type="ORF">HC235_05345</name>
</gene>
<sequence>MRNIVKKKVGELQINPHIKEVLLQVLGPDEDVYVENTGKGVRIIL</sequence>
<reference evidence="1 2" key="1">
    <citation type="journal article" date="2020" name="Nat. Commun.">
        <title>The structures of two archaeal type IV pili illuminate evolutionary relationships.</title>
        <authorList>
            <person name="Wang F."/>
            <person name="Baquero D.P."/>
            <person name="Su Z."/>
            <person name="Beltran L.C."/>
            <person name="Prangishvili D."/>
            <person name="Krupovic M."/>
            <person name="Egelman E.H."/>
        </authorList>
    </citation>
    <scope>NUCLEOTIDE SEQUENCE [LARGE SCALE GENOMIC DNA]</scope>
    <source>
        <strain evidence="1 2">2GA</strain>
    </source>
</reference>
<dbReference type="EMBL" id="JAAVJF010000002">
    <property type="protein sequence ID" value="NYR15382.1"/>
    <property type="molecule type" value="Genomic_DNA"/>
</dbReference>
<dbReference type="GeneID" id="44139588"/>
<proteinExistence type="predicted"/>
<comment type="caution">
    <text evidence="1">The sequence shown here is derived from an EMBL/GenBank/DDBJ whole genome shotgun (WGS) entry which is preliminary data.</text>
</comment>
<protein>
    <submittedName>
        <fullName evidence="1">Uncharacterized protein</fullName>
    </submittedName>
</protein>
<accession>A0A7L4P9J1</accession>
<evidence type="ECO:0000313" key="1">
    <source>
        <dbReference type="EMBL" id="NYR15382.1"/>
    </source>
</evidence>